<protein>
    <submittedName>
        <fullName evidence="2">Uncharacterized protein</fullName>
    </submittedName>
</protein>
<dbReference type="AlphaFoldDB" id="A0A6C0AVV3"/>
<evidence type="ECO:0000313" key="2">
    <source>
        <dbReference type="EMBL" id="QHS83490.1"/>
    </source>
</evidence>
<feature type="region of interest" description="Disordered" evidence="1">
    <location>
        <begin position="1"/>
        <end position="33"/>
    </location>
</feature>
<dbReference type="EMBL" id="MN738758">
    <property type="protein sequence ID" value="QHS83490.1"/>
    <property type="molecule type" value="Genomic_DNA"/>
</dbReference>
<evidence type="ECO:0000256" key="1">
    <source>
        <dbReference type="SAM" id="MobiDB-lite"/>
    </source>
</evidence>
<name>A0A6C0AVV3_9ZZZZ</name>
<feature type="compositionally biased region" description="Basic and acidic residues" evidence="1">
    <location>
        <begin position="1"/>
        <end position="20"/>
    </location>
</feature>
<accession>A0A6C0AVV3</accession>
<reference evidence="2" key="1">
    <citation type="journal article" date="2020" name="Nature">
        <title>Giant virus diversity and host interactions through global metagenomics.</title>
        <authorList>
            <person name="Schulz F."/>
            <person name="Roux S."/>
            <person name="Paez-Espino D."/>
            <person name="Jungbluth S."/>
            <person name="Walsh D.A."/>
            <person name="Denef V.J."/>
            <person name="McMahon K.D."/>
            <person name="Konstantinidis K.T."/>
            <person name="Eloe-Fadrosh E.A."/>
            <person name="Kyrpides N.C."/>
            <person name="Woyke T."/>
        </authorList>
    </citation>
    <scope>NUCLEOTIDE SEQUENCE</scope>
    <source>
        <strain evidence="2">GVMAG-S-ERX555943-30</strain>
    </source>
</reference>
<sequence length="75" mass="8843">MFRKSKSYENVRKDSNDKGTIRPVVSNNDVDSLSEEKNSFLHEGSYGEFVQEPGYRDRPLRQYIMKRVYKKIAPL</sequence>
<proteinExistence type="predicted"/>
<organism evidence="2">
    <name type="scientific">viral metagenome</name>
    <dbReference type="NCBI Taxonomy" id="1070528"/>
    <lineage>
        <taxon>unclassified sequences</taxon>
        <taxon>metagenomes</taxon>
        <taxon>organismal metagenomes</taxon>
    </lineage>
</organism>